<dbReference type="FunFam" id="3.40.50.1010:FF:000020">
    <property type="entry name" value="20S-pre-rRNA D-site endonuclease NOB1"/>
    <property type="match status" value="1"/>
</dbReference>
<organism evidence="6">
    <name type="scientific">Tetraselmis sp. GSL018</name>
    <dbReference type="NCBI Taxonomy" id="582737"/>
    <lineage>
        <taxon>Eukaryota</taxon>
        <taxon>Viridiplantae</taxon>
        <taxon>Chlorophyta</taxon>
        <taxon>core chlorophytes</taxon>
        <taxon>Chlorodendrophyceae</taxon>
        <taxon>Chlorodendrales</taxon>
        <taxon>Chlorodendraceae</taxon>
        <taxon>Tetraselmis</taxon>
    </lineage>
</organism>
<evidence type="ECO:0000256" key="4">
    <source>
        <dbReference type="ARBA" id="ARBA00022801"/>
    </source>
</evidence>
<dbReference type="Pfam" id="PF17146">
    <property type="entry name" value="PIN_6"/>
    <property type="match status" value="1"/>
</dbReference>
<feature type="non-terminal residue" evidence="6">
    <location>
        <position position="194"/>
    </location>
</feature>
<dbReference type="GO" id="GO:0005737">
    <property type="term" value="C:cytoplasm"/>
    <property type="evidence" value="ECO:0007669"/>
    <property type="project" value="UniProtKB-ARBA"/>
</dbReference>
<dbReference type="GO" id="GO:0031981">
    <property type="term" value="C:nuclear lumen"/>
    <property type="evidence" value="ECO:0007669"/>
    <property type="project" value="UniProtKB-ARBA"/>
</dbReference>
<dbReference type="InterPro" id="IPR033411">
    <property type="entry name" value="Ribonuclease_PIN"/>
</dbReference>
<name>A0A061SFD7_9CHLO</name>
<dbReference type="PANTHER" id="PTHR12814:SF2">
    <property type="entry name" value="RNA-BINDING PROTEIN NOB1"/>
    <property type="match status" value="1"/>
</dbReference>
<feature type="domain" description="Ribonuclease PIN" evidence="5">
    <location>
        <begin position="30"/>
        <end position="115"/>
    </location>
</feature>
<evidence type="ECO:0000256" key="1">
    <source>
        <dbReference type="ARBA" id="ARBA00005858"/>
    </source>
</evidence>
<dbReference type="GO" id="GO:0030490">
    <property type="term" value="P:maturation of SSU-rRNA"/>
    <property type="evidence" value="ECO:0007669"/>
    <property type="project" value="TreeGrafter"/>
</dbReference>
<dbReference type="GO" id="GO:0046872">
    <property type="term" value="F:metal ion binding"/>
    <property type="evidence" value="ECO:0007669"/>
    <property type="project" value="UniProtKB-KW"/>
</dbReference>
<comment type="similarity">
    <text evidence="1">Belongs to the NOB1 family.</text>
</comment>
<dbReference type="GO" id="GO:0004521">
    <property type="term" value="F:RNA endonuclease activity"/>
    <property type="evidence" value="ECO:0007669"/>
    <property type="project" value="UniProtKB-ARBA"/>
</dbReference>
<keyword evidence="3" id="KW-0479">Metal-binding</keyword>
<dbReference type="GO" id="GO:0030688">
    <property type="term" value="C:preribosome, small subunit precursor"/>
    <property type="evidence" value="ECO:0007669"/>
    <property type="project" value="TreeGrafter"/>
</dbReference>
<sequence length="194" mass="20499">MSWAAVAGKDPVPKLEKEVLWAEEKPRVAVVDANAIISGLNLQGLAERAVTVQEVLGEIRDKKSREWLAGLPFKIDTIEPTEASVKAVTQFARLTGDLRSLSKVDILLLALAHDLELRVYGGGHLRKEPLKARTVSRPRSRAQPLPGWGTESAEWAELDAAIPGLSSGAGVGGSRVAAALAPLSSDEARAGGAA</sequence>
<dbReference type="Gene3D" id="3.40.50.1010">
    <property type="entry name" value="5'-nuclease"/>
    <property type="match status" value="1"/>
</dbReference>
<keyword evidence="2" id="KW-0540">Nuclease</keyword>
<protein>
    <submittedName>
        <fullName evidence="6">Rna-binding protein nob1</fullName>
    </submittedName>
</protein>
<dbReference type="GO" id="GO:0016787">
    <property type="term" value="F:hydrolase activity"/>
    <property type="evidence" value="ECO:0007669"/>
    <property type="project" value="UniProtKB-KW"/>
</dbReference>
<gene>
    <name evidence="6" type="ORF">TSPGSL018_7189</name>
</gene>
<dbReference type="PANTHER" id="PTHR12814">
    <property type="entry name" value="RNA-BINDING PROTEIN NOB1"/>
    <property type="match status" value="1"/>
</dbReference>
<keyword evidence="4" id="KW-0378">Hydrolase</keyword>
<evidence type="ECO:0000256" key="3">
    <source>
        <dbReference type="ARBA" id="ARBA00022723"/>
    </source>
</evidence>
<evidence type="ECO:0000256" key="2">
    <source>
        <dbReference type="ARBA" id="ARBA00022722"/>
    </source>
</evidence>
<dbReference type="AlphaFoldDB" id="A0A061SFD7"/>
<accession>A0A061SFD7</accession>
<dbReference type="CDD" id="cd09876">
    <property type="entry name" value="PIN_Nob1-like"/>
    <property type="match status" value="1"/>
</dbReference>
<evidence type="ECO:0000313" key="6">
    <source>
        <dbReference type="EMBL" id="JAC81764.1"/>
    </source>
</evidence>
<proteinExistence type="inferred from homology"/>
<reference evidence="6" key="1">
    <citation type="submission" date="2014-05" db="EMBL/GenBank/DDBJ databases">
        <title>The transcriptome of the halophilic microalga Tetraselmis sp. GSL018 isolated from the Great Salt Lake, Utah.</title>
        <authorList>
            <person name="Jinkerson R.E."/>
            <person name="D'Adamo S."/>
            <person name="Posewitz M.C."/>
        </authorList>
    </citation>
    <scope>NUCLEOTIDE SEQUENCE</scope>
    <source>
        <strain evidence="6">GSL018</strain>
    </source>
</reference>
<dbReference type="EMBL" id="GBEZ01003370">
    <property type="protein sequence ID" value="JAC81764.1"/>
    <property type="molecule type" value="Transcribed_RNA"/>
</dbReference>
<dbReference type="InterPro" id="IPR039907">
    <property type="entry name" value="NOB1"/>
</dbReference>
<evidence type="ECO:0000259" key="5">
    <source>
        <dbReference type="Pfam" id="PF17146"/>
    </source>
</evidence>